<feature type="compositionally biased region" description="Basic residues" evidence="1">
    <location>
        <begin position="12"/>
        <end position="22"/>
    </location>
</feature>
<reference evidence="2" key="1">
    <citation type="submission" date="2020-02" db="EMBL/GenBank/DDBJ databases">
        <authorList>
            <person name="Meier V. D."/>
        </authorList>
    </citation>
    <scope>NUCLEOTIDE SEQUENCE</scope>
    <source>
        <strain evidence="2">AVDCRST_MAG02</strain>
    </source>
</reference>
<accession>A0A6J4R4T7</accession>
<sequence length="93" mass="10023">GGTHNAGNGAQQHHRRRLRGPRRGQERLAVAKRGILRPEAGRDGGGPGPRQRDAHARDEHRTSPSAEPHGPPGRPQGQAGHRSPETPGRPLRL</sequence>
<evidence type="ECO:0000256" key="1">
    <source>
        <dbReference type="SAM" id="MobiDB-lite"/>
    </source>
</evidence>
<dbReference type="EMBL" id="CADCVH010000065">
    <property type="protein sequence ID" value="CAA9459050.1"/>
    <property type="molecule type" value="Genomic_DNA"/>
</dbReference>
<name>A0A6J4R4T7_9ACTN</name>
<feature type="non-terminal residue" evidence="2">
    <location>
        <position position="93"/>
    </location>
</feature>
<feature type="region of interest" description="Disordered" evidence="1">
    <location>
        <begin position="1"/>
        <end position="93"/>
    </location>
</feature>
<feature type="non-terminal residue" evidence="2">
    <location>
        <position position="1"/>
    </location>
</feature>
<proteinExistence type="predicted"/>
<dbReference type="AlphaFoldDB" id="A0A6J4R4T7"/>
<organism evidence="2">
    <name type="scientific">uncultured Rubrobacteraceae bacterium</name>
    <dbReference type="NCBI Taxonomy" id="349277"/>
    <lineage>
        <taxon>Bacteria</taxon>
        <taxon>Bacillati</taxon>
        <taxon>Actinomycetota</taxon>
        <taxon>Rubrobacteria</taxon>
        <taxon>Rubrobacterales</taxon>
        <taxon>Rubrobacteraceae</taxon>
        <taxon>environmental samples</taxon>
    </lineage>
</organism>
<evidence type="ECO:0000313" key="2">
    <source>
        <dbReference type="EMBL" id="CAA9459050.1"/>
    </source>
</evidence>
<feature type="compositionally biased region" description="Polar residues" evidence="1">
    <location>
        <begin position="1"/>
        <end position="11"/>
    </location>
</feature>
<feature type="compositionally biased region" description="Basic and acidic residues" evidence="1">
    <location>
        <begin position="50"/>
        <end position="62"/>
    </location>
</feature>
<protein>
    <submittedName>
        <fullName evidence="2">Uncharacterized protein</fullName>
    </submittedName>
</protein>
<gene>
    <name evidence="2" type="ORF">AVDCRST_MAG02-1833</name>
</gene>